<organism evidence="2 3">
    <name type="scientific">Rhizopus microsporus ATCC 52813</name>
    <dbReference type="NCBI Taxonomy" id="1340429"/>
    <lineage>
        <taxon>Eukaryota</taxon>
        <taxon>Fungi</taxon>
        <taxon>Fungi incertae sedis</taxon>
        <taxon>Mucoromycota</taxon>
        <taxon>Mucoromycotina</taxon>
        <taxon>Mucoromycetes</taxon>
        <taxon>Mucorales</taxon>
        <taxon>Mucorineae</taxon>
        <taxon>Rhizopodaceae</taxon>
        <taxon>Rhizopus</taxon>
    </lineage>
</organism>
<keyword evidence="3" id="KW-1185">Reference proteome</keyword>
<evidence type="ECO:0000313" key="2">
    <source>
        <dbReference type="EMBL" id="PHZ08354.1"/>
    </source>
</evidence>
<dbReference type="RefSeq" id="XP_023462062.1">
    <property type="nucleotide sequence ID" value="XM_023614153.1"/>
</dbReference>
<name>A0A2G4SHV8_RHIZD</name>
<feature type="compositionally biased region" description="Basic and acidic residues" evidence="1">
    <location>
        <begin position="209"/>
        <end position="223"/>
    </location>
</feature>
<gene>
    <name evidence="2" type="ORF">RHIMIDRAFT_295146</name>
</gene>
<dbReference type="Proteomes" id="UP000242254">
    <property type="component" value="Unassembled WGS sequence"/>
</dbReference>
<evidence type="ECO:0000313" key="3">
    <source>
        <dbReference type="Proteomes" id="UP000242254"/>
    </source>
</evidence>
<feature type="region of interest" description="Disordered" evidence="1">
    <location>
        <begin position="209"/>
        <end position="231"/>
    </location>
</feature>
<reference evidence="2 3" key="1">
    <citation type="journal article" date="2016" name="Proc. Natl. Acad. Sci. U.S.A.">
        <title>Lipid metabolic changes in an early divergent fungus govern the establishment of a mutualistic symbiosis with endobacteria.</title>
        <authorList>
            <person name="Lastovetsky O.A."/>
            <person name="Gaspar M.L."/>
            <person name="Mondo S.J."/>
            <person name="LaButti K.M."/>
            <person name="Sandor L."/>
            <person name="Grigoriev I.V."/>
            <person name="Henry S.A."/>
            <person name="Pawlowska T.E."/>
        </authorList>
    </citation>
    <scope>NUCLEOTIDE SEQUENCE [LARGE SCALE GENOMIC DNA]</scope>
    <source>
        <strain evidence="2 3">ATCC 52813</strain>
    </source>
</reference>
<protein>
    <submittedName>
        <fullName evidence="2">Uncharacterized protein</fullName>
    </submittedName>
</protein>
<dbReference type="AlphaFoldDB" id="A0A2G4SHV8"/>
<evidence type="ECO:0000256" key="1">
    <source>
        <dbReference type="SAM" id="MobiDB-lite"/>
    </source>
</evidence>
<dbReference type="EMBL" id="KZ303865">
    <property type="protein sequence ID" value="PHZ08354.1"/>
    <property type="molecule type" value="Genomic_DNA"/>
</dbReference>
<sequence>MWKDYVEEYFDNVAYTVKKESDSREEAMEQYGPNSFVGIRDAFLDTIDQIMVSVSDYIIAYGIQLHKPVLLLKGAIFINEGNNTIVLEEEYGVNVQEILPEDFLVLANIEHFPPPLNTDCTPTVALKNRQSTLLKRDMMADESIEPYLTKMALNKYMISFKNLWSNKFRYTRLLNRVIIVLLRIHLAPKRERFKRENVKTCSTIDPEISHGEANEWDDSDVRRNNQAKLST</sequence>
<proteinExistence type="predicted"/>
<accession>A0A2G4SHV8</accession>
<dbReference type="STRING" id="1340429.A0A2G4SHV8"/>
<dbReference type="GeneID" id="35445142"/>